<dbReference type="EMBL" id="JAKKPZ010000254">
    <property type="protein sequence ID" value="KAI1697717.1"/>
    <property type="molecule type" value="Genomic_DNA"/>
</dbReference>
<protein>
    <submittedName>
        <fullName evidence="2">Uncharacterized protein</fullName>
    </submittedName>
</protein>
<name>A0AAD4MJY4_9BILA</name>
<keyword evidence="3" id="KW-1185">Reference proteome</keyword>
<evidence type="ECO:0000313" key="3">
    <source>
        <dbReference type="Proteomes" id="UP001201812"/>
    </source>
</evidence>
<reference evidence="2" key="1">
    <citation type="submission" date="2022-01" db="EMBL/GenBank/DDBJ databases">
        <title>Genome Sequence Resource for Two Populations of Ditylenchus destructor, the Migratory Endoparasitic Phytonematode.</title>
        <authorList>
            <person name="Zhang H."/>
            <person name="Lin R."/>
            <person name="Xie B."/>
        </authorList>
    </citation>
    <scope>NUCLEOTIDE SEQUENCE</scope>
    <source>
        <strain evidence="2">BazhouSP</strain>
    </source>
</reference>
<sequence length="152" mass="17225">MPLFNTFVFVLLAAVMEPIDGTLTPEEKSEYSKAAAELLAVTEFKPQQMAELAGKLVYPTTDHRGHVNEAMSKMGQKFKNYKSLNEELLLNTIAEKALKQATEYMESLPKGTDITDLEEKLYEMEAVQEIKLTEILKNLEFGKIHNKNKAQK</sequence>
<comment type="caution">
    <text evidence="2">The sequence shown here is derived from an EMBL/GenBank/DDBJ whole genome shotgun (WGS) entry which is preliminary data.</text>
</comment>
<evidence type="ECO:0000256" key="1">
    <source>
        <dbReference type="SAM" id="SignalP"/>
    </source>
</evidence>
<feature type="chain" id="PRO_5041900643" evidence="1">
    <location>
        <begin position="22"/>
        <end position="152"/>
    </location>
</feature>
<organism evidence="2 3">
    <name type="scientific">Ditylenchus destructor</name>
    <dbReference type="NCBI Taxonomy" id="166010"/>
    <lineage>
        <taxon>Eukaryota</taxon>
        <taxon>Metazoa</taxon>
        <taxon>Ecdysozoa</taxon>
        <taxon>Nematoda</taxon>
        <taxon>Chromadorea</taxon>
        <taxon>Rhabditida</taxon>
        <taxon>Tylenchina</taxon>
        <taxon>Tylenchomorpha</taxon>
        <taxon>Sphaerularioidea</taxon>
        <taxon>Anguinidae</taxon>
        <taxon>Anguininae</taxon>
        <taxon>Ditylenchus</taxon>
    </lineage>
</organism>
<feature type="signal peptide" evidence="1">
    <location>
        <begin position="1"/>
        <end position="21"/>
    </location>
</feature>
<evidence type="ECO:0000313" key="2">
    <source>
        <dbReference type="EMBL" id="KAI1697717.1"/>
    </source>
</evidence>
<gene>
    <name evidence="2" type="ORF">DdX_18336</name>
</gene>
<dbReference type="AlphaFoldDB" id="A0AAD4MJY4"/>
<accession>A0AAD4MJY4</accession>
<keyword evidence="1" id="KW-0732">Signal</keyword>
<dbReference type="Proteomes" id="UP001201812">
    <property type="component" value="Unassembled WGS sequence"/>
</dbReference>
<proteinExistence type="predicted"/>